<accession>A0A917LU25</accession>
<evidence type="ECO:0000256" key="2">
    <source>
        <dbReference type="ARBA" id="ARBA00022741"/>
    </source>
</evidence>
<dbReference type="RefSeq" id="WP_188536903.1">
    <property type="nucleotide sequence ID" value="NZ_BMEQ01000009.1"/>
</dbReference>
<dbReference type="InterPro" id="IPR050153">
    <property type="entry name" value="Metal_Ion_Import_ABC"/>
</dbReference>
<evidence type="ECO:0000313" key="6">
    <source>
        <dbReference type="Proteomes" id="UP000638848"/>
    </source>
</evidence>
<evidence type="ECO:0000256" key="1">
    <source>
        <dbReference type="ARBA" id="ARBA00022448"/>
    </source>
</evidence>
<dbReference type="Proteomes" id="UP000638848">
    <property type="component" value="Unassembled WGS sequence"/>
</dbReference>
<evidence type="ECO:0000259" key="4">
    <source>
        <dbReference type="PROSITE" id="PS50893"/>
    </source>
</evidence>
<dbReference type="InterPro" id="IPR003439">
    <property type="entry name" value="ABC_transporter-like_ATP-bd"/>
</dbReference>
<proteinExistence type="predicted"/>
<sequence>MSTATRPVVSLRGAGLAFGDRVLWDGLDLDIRPGEYFAVLGGNGTGKTSFLKVLLGLLPLTTGTVEVSGEPPRRGSGRIGYVPQQRAFAASTPLRARDLVGLGVDGHRWGIRLGTRSVRRRVDELLELVGAGSYADAPVGTLSGGEQQRLRIAQAIAGDPELLLCDEALLSLDLHHQHAVSELVDEQRRRTDAAVVFVTHEINPIIEHVDRVLYLAGGRFRVGTPDEVLRGDVLSELYGTRIDVVRTGGRVVVVGHPDSSHHTHDDQEMAL</sequence>
<dbReference type="PANTHER" id="PTHR42734">
    <property type="entry name" value="METAL TRANSPORT SYSTEM ATP-BINDING PROTEIN TM_0124-RELATED"/>
    <property type="match status" value="1"/>
</dbReference>
<reference evidence="5" key="2">
    <citation type="submission" date="2020-09" db="EMBL/GenBank/DDBJ databases">
        <authorList>
            <person name="Sun Q."/>
            <person name="Zhou Y."/>
        </authorList>
    </citation>
    <scope>NUCLEOTIDE SEQUENCE</scope>
    <source>
        <strain evidence="5">CGMCC 1.12187</strain>
    </source>
</reference>
<dbReference type="GO" id="GO:0016887">
    <property type="term" value="F:ATP hydrolysis activity"/>
    <property type="evidence" value="ECO:0007669"/>
    <property type="project" value="InterPro"/>
</dbReference>
<dbReference type="EMBL" id="BMEQ01000009">
    <property type="protein sequence ID" value="GGG57855.1"/>
    <property type="molecule type" value="Genomic_DNA"/>
</dbReference>
<dbReference type="Pfam" id="PF00005">
    <property type="entry name" value="ABC_tran"/>
    <property type="match status" value="1"/>
</dbReference>
<dbReference type="InterPro" id="IPR017871">
    <property type="entry name" value="ABC_transporter-like_CS"/>
</dbReference>
<dbReference type="Gene3D" id="3.40.50.300">
    <property type="entry name" value="P-loop containing nucleotide triphosphate hydrolases"/>
    <property type="match status" value="1"/>
</dbReference>
<keyword evidence="3 5" id="KW-0067">ATP-binding</keyword>
<keyword evidence="1" id="KW-0813">Transport</keyword>
<protein>
    <submittedName>
        <fullName evidence="5">ABC transporter ATP-binding protein</fullName>
    </submittedName>
</protein>
<dbReference type="SMART" id="SM00382">
    <property type="entry name" value="AAA"/>
    <property type="match status" value="1"/>
</dbReference>
<feature type="domain" description="ABC transporter" evidence="4">
    <location>
        <begin position="9"/>
        <end position="242"/>
    </location>
</feature>
<dbReference type="GO" id="GO:0005524">
    <property type="term" value="F:ATP binding"/>
    <property type="evidence" value="ECO:0007669"/>
    <property type="project" value="UniProtKB-KW"/>
</dbReference>
<evidence type="ECO:0000256" key="3">
    <source>
        <dbReference type="ARBA" id="ARBA00022840"/>
    </source>
</evidence>
<name>A0A917LU25_9MICC</name>
<organism evidence="5 6">
    <name type="scientific">Kocuria dechangensis</name>
    <dbReference type="NCBI Taxonomy" id="1176249"/>
    <lineage>
        <taxon>Bacteria</taxon>
        <taxon>Bacillati</taxon>
        <taxon>Actinomycetota</taxon>
        <taxon>Actinomycetes</taxon>
        <taxon>Micrococcales</taxon>
        <taxon>Micrococcaceae</taxon>
        <taxon>Kocuria</taxon>
    </lineage>
</organism>
<keyword evidence="2" id="KW-0547">Nucleotide-binding</keyword>
<dbReference type="SUPFAM" id="SSF52540">
    <property type="entry name" value="P-loop containing nucleoside triphosphate hydrolases"/>
    <property type="match status" value="1"/>
</dbReference>
<dbReference type="InterPro" id="IPR003593">
    <property type="entry name" value="AAA+_ATPase"/>
</dbReference>
<keyword evidence="6" id="KW-1185">Reference proteome</keyword>
<evidence type="ECO:0000313" key="5">
    <source>
        <dbReference type="EMBL" id="GGG57855.1"/>
    </source>
</evidence>
<reference evidence="5" key="1">
    <citation type="journal article" date="2014" name="Int. J. Syst. Evol. Microbiol.">
        <title>Complete genome sequence of Corynebacterium casei LMG S-19264T (=DSM 44701T), isolated from a smear-ripened cheese.</title>
        <authorList>
            <consortium name="US DOE Joint Genome Institute (JGI-PGF)"/>
            <person name="Walter F."/>
            <person name="Albersmeier A."/>
            <person name="Kalinowski J."/>
            <person name="Ruckert C."/>
        </authorList>
    </citation>
    <scope>NUCLEOTIDE SEQUENCE</scope>
    <source>
        <strain evidence="5">CGMCC 1.12187</strain>
    </source>
</reference>
<comment type="caution">
    <text evidence="5">The sequence shown here is derived from an EMBL/GenBank/DDBJ whole genome shotgun (WGS) entry which is preliminary data.</text>
</comment>
<gene>
    <name evidence="5" type="ORF">GCM10011374_20780</name>
</gene>
<dbReference type="PROSITE" id="PS50893">
    <property type="entry name" value="ABC_TRANSPORTER_2"/>
    <property type="match status" value="1"/>
</dbReference>
<dbReference type="PROSITE" id="PS00211">
    <property type="entry name" value="ABC_TRANSPORTER_1"/>
    <property type="match status" value="1"/>
</dbReference>
<dbReference type="AlphaFoldDB" id="A0A917LU25"/>
<dbReference type="InterPro" id="IPR027417">
    <property type="entry name" value="P-loop_NTPase"/>
</dbReference>